<comment type="caution">
    <text evidence="3">The sequence shown here is derived from an EMBL/GenBank/DDBJ whole genome shotgun (WGS) entry which is preliminary data.</text>
</comment>
<dbReference type="PANTHER" id="PTHR10680">
    <property type="entry name" value="PEPTIDYL-GLYCINE ALPHA-AMIDATING MONOOXYGENASE"/>
    <property type="match status" value="1"/>
</dbReference>
<evidence type="ECO:0000256" key="1">
    <source>
        <dbReference type="ARBA" id="ARBA00022729"/>
    </source>
</evidence>
<evidence type="ECO:0000313" key="4">
    <source>
        <dbReference type="Proteomes" id="UP000663868"/>
    </source>
</evidence>
<dbReference type="AlphaFoldDB" id="A0A820LK87"/>
<dbReference type="EMBL" id="CAJOBB010019454">
    <property type="protein sequence ID" value="CAF4358463.1"/>
    <property type="molecule type" value="Genomic_DNA"/>
</dbReference>
<dbReference type="SUPFAM" id="SSF63825">
    <property type="entry name" value="YWTD domain"/>
    <property type="match status" value="1"/>
</dbReference>
<dbReference type="GO" id="GO:0005576">
    <property type="term" value="C:extracellular region"/>
    <property type="evidence" value="ECO:0007669"/>
    <property type="project" value="TreeGrafter"/>
</dbReference>
<name>A0A820LK87_9BILA</name>
<dbReference type="InterPro" id="IPR011042">
    <property type="entry name" value="6-blade_b-propeller_TolB-like"/>
</dbReference>
<gene>
    <name evidence="3" type="ORF">KXQ929_LOCUS48672</name>
</gene>
<dbReference type="Gene3D" id="2.120.10.30">
    <property type="entry name" value="TolB, C-terminal domain"/>
    <property type="match status" value="1"/>
</dbReference>
<evidence type="ECO:0000313" key="3">
    <source>
        <dbReference type="EMBL" id="CAF4358463.1"/>
    </source>
</evidence>
<evidence type="ECO:0000256" key="2">
    <source>
        <dbReference type="ARBA" id="ARBA00023180"/>
    </source>
</evidence>
<proteinExistence type="predicted"/>
<dbReference type="PANTHER" id="PTHR10680:SF14">
    <property type="entry name" value="PEPTIDYL-GLYCINE ALPHA-AMIDATING MONOOXYGENASE"/>
    <property type="match status" value="1"/>
</dbReference>
<keyword evidence="1" id="KW-0732">Signal</keyword>
<dbReference type="Proteomes" id="UP000663868">
    <property type="component" value="Unassembled WGS sequence"/>
</dbReference>
<sequence>LIESLNLICVADRENQRIVCFNTKNDEGNVKYIIENTLLNTVYAITYDSTRNYIYAISGKTRFSPAIGYTFSANPNSFGSLISTWKLLDKYGEPHDLTMSLDGRSLFVGEIRPNRIISFDIFN</sequence>
<organism evidence="3 4">
    <name type="scientific">Adineta steineri</name>
    <dbReference type="NCBI Taxonomy" id="433720"/>
    <lineage>
        <taxon>Eukaryota</taxon>
        <taxon>Metazoa</taxon>
        <taxon>Spiralia</taxon>
        <taxon>Gnathifera</taxon>
        <taxon>Rotifera</taxon>
        <taxon>Eurotatoria</taxon>
        <taxon>Bdelloidea</taxon>
        <taxon>Adinetida</taxon>
        <taxon>Adinetidae</taxon>
        <taxon>Adineta</taxon>
    </lineage>
</organism>
<feature type="non-terminal residue" evidence="3">
    <location>
        <position position="123"/>
    </location>
</feature>
<reference evidence="3" key="1">
    <citation type="submission" date="2021-02" db="EMBL/GenBank/DDBJ databases">
        <authorList>
            <person name="Nowell W R."/>
        </authorList>
    </citation>
    <scope>NUCLEOTIDE SEQUENCE</scope>
</reference>
<keyword evidence="2" id="KW-0325">Glycoprotein</keyword>
<accession>A0A820LK87</accession>
<protein>
    <submittedName>
        <fullName evidence="3">Uncharacterized protein</fullName>
    </submittedName>
</protein>